<evidence type="ECO:0000313" key="4">
    <source>
        <dbReference type="Proteomes" id="UP000683360"/>
    </source>
</evidence>
<dbReference type="Pfam" id="PF00017">
    <property type="entry name" value="SH2"/>
    <property type="match status" value="1"/>
</dbReference>
<name>A0A8S3UJ53_MYTED</name>
<organism evidence="3 4">
    <name type="scientific">Mytilus edulis</name>
    <name type="common">Blue mussel</name>
    <dbReference type="NCBI Taxonomy" id="6550"/>
    <lineage>
        <taxon>Eukaryota</taxon>
        <taxon>Metazoa</taxon>
        <taxon>Spiralia</taxon>
        <taxon>Lophotrochozoa</taxon>
        <taxon>Mollusca</taxon>
        <taxon>Bivalvia</taxon>
        <taxon>Autobranchia</taxon>
        <taxon>Pteriomorphia</taxon>
        <taxon>Mytilida</taxon>
        <taxon>Mytiloidea</taxon>
        <taxon>Mytilidae</taxon>
        <taxon>Mytilinae</taxon>
        <taxon>Mytilus</taxon>
    </lineage>
</organism>
<evidence type="ECO:0000256" key="1">
    <source>
        <dbReference type="SAM" id="MobiDB-lite"/>
    </source>
</evidence>
<dbReference type="InterPro" id="IPR000980">
    <property type="entry name" value="SH2"/>
</dbReference>
<sequence length="346" mass="39325">MGFGASKQVVISAAANENVARLSAILFSKDDAESVLRFEPMGTYLLYRDYESDRMYLSLRSENYVEHHRINYEDNLYYMDNQPYPYLDSIVRYHQRHKLNGTRLKHQAHLSARTVKLFTTKITAQNGNVPLDRKSKSESDITDNNNVIGIEHKNDVLVGKSRISKSSGRLWISGIHKSLKRMSAPERDIPFSGSGIYHRDPRPNTFTENGYIPHIDEGDNLDDIIEDLQDFHQSLNSSPRTDNSSPRTDNSSPRTDNSYSDTKSERRATYKEIAAPGDERRFDVTTAFGFGRTSFTTNMKLPDTLAQNRQFSATEIKSPVAGVTPAEHVQHTENNENSNILFCSHL</sequence>
<feature type="compositionally biased region" description="Polar residues" evidence="1">
    <location>
        <begin position="234"/>
        <end position="261"/>
    </location>
</feature>
<gene>
    <name evidence="3" type="ORF">MEDL_55002</name>
</gene>
<dbReference type="Gene3D" id="3.30.505.10">
    <property type="entry name" value="SH2 domain"/>
    <property type="match status" value="1"/>
</dbReference>
<accession>A0A8S3UJ53</accession>
<keyword evidence="4" id="KW-1185">Reference proteome</keyword>
<comment type="caution">
    <text evidence="3">The sequence shown here is derived from an EMBL/GenBank/DDBJ whole genome shotgun (WGS) entry which is preliminary data.</text>
</comment>
<evidence type="ECO:0000313" key="3">
    <source>
        <dbReference type="EMBL" id="CAG2242768.1"/>
    </source>
</evidence>
<dbReference type="InterPro" id="IPR036860">
    <property type="entry name" value="SH2_dom_sf"/>
</dbReference>
<feature type="region of interest" description="Disordered" evidence="1">
    <location>
        <begin position="185"/>
        <end position="218"/>
    </location>
</feature>
<dbReference type="OrthoDB" id="6407613at2759"/>
<evidence type="ECO:0000259" key="2">
    <source>
        <dbReference type="Pfam" id="PF00017"/>
    </source>
</evidence>
<reference evidence="3" key="1">
    <citation type="submission" date="2021-03" db="EMBL/GenBank/DDBJ databases">
        <authorList>
            <person name="Bekaert M."/>
        </authorList>
    </citation>
    <scope>NUCLEOTIDE SEQUENCE</scope>
</reference>
<dbReference type="Proteomes" id="UP000683360">
    <property type="component" value="Unassembled WGS sequence"/>
</dbReference>
<feature type="region of interest" description="Disordered" evidence="1">
    <location>
        <begin position="234"/>
        <end position="266"/>
    </location>
</feature>
<proteinExistence type="predicted"/>
<dbReference type="SUPFAM" id="SSF55550">
    <property type="entry name" value="SH2 domain"/>
    <property type="match status" value="1"/>
</dbReference>
<dbReference type="EMBL" id="CAJPWZ010002684">
    <property type="protein sequence ID" value="CAG2242768.1"/>
    <property type="molecule type" value="Genomic_DNA"/>
</dbReference>
<dbReference type="AlphaFoldDB" id="A0A8S3UJ53"/>
<feature type="domain" description="SH2" evidence="2">
    <location>
        <begin position="28"/>
        <end position="94"/>
    </location>
</feature>
<protein>
    <recommendedName>
        <fullName evidence="2">SH2 domain-containing protein</fullName>
    </recommendedName>
</protein>